<evidence type="ECO:0000313" key="4">
    <source>
        <dbReference type="Proteomes" id="UP001595772"/>
    </source>
</evidence>
<proteinExistence type="predicted"/>
<comment type="caution">
    <text evidence="3">The sequence shown here is derived from an EMBL/GenBank/DDBJ whole genome shotgun (WGS) entry which is preliminary data.</text>
</comment>
<dbReference type="RefSeq" id="WP_379495043.1">
    <property type="nucleotide sequence ID" value="NZ_JBHSAO010000001.1"/>
</dbReference>
<comment type="subcellular location">
    <subcellularLocation>
        <location evidence="1">Cell surface</location>
    </subcellularLocation>
</comment>
<sequence length="261" mass="29544">MKFRQFTNDKGMTLVELLAALSLFAVVIALSSTVIIQMVSGENTTSNDISLKRETNTVINELRKKHQEPEDTNPLCITEDKIRYSFSEINNGTINANGCLEYTEEPLSFVLTSTKNSGESFEVKTTLENKTAINLNITKKDVNPEEFPPGDVTSSCDFYENVKFEQNVRLKNKDKEPCFNDYNFYENVAFLDGFTIHNKVYITAHKDFYLKGDIKFSGSKGTLCINGNASFENRPDNLTIVNECPLPNNDNSQHIYIVEKD</sequence>
<evidence type="ECO:0000256" key="1">
    <source>
        <dbReference type="ARBA" id="ARBA00004241"/>
    </source>
</evidence>
<dbReference type="Pfam" id="PF07963">
    <property type="entry name" value="N_methyl"/>
    <property type="match status" value="1"/>
</dbReference>
<evidence type="ECO:0000256" key="2">
    <source>
        <dbReference type="ARBA" id="ARBA00023287"/>
    </source>
</evidence>
<name>A0ABV8GRN5_9BACI</name>
<dbReference type="EMBL" id="JBHSAO010000001">
    <property type="protein sequence ID" value="MFC4022535.1"/>
    <property type="molecule type" value="Genomic_DNA"/>
</dbReference>
<evidence type="ECO:0000313" key="3">
    <source>
        <dbReference type="EMBL" id="MFC4022535.1"/>
    </source>
</evidence>
<dbReference type="InterPro" id="IPR012902">
    <property type="entry name" value="N_methyl_site"/>
</dbReference>
<dbReference type="NCBIfam" id="TIGR02532">
    <property type="entry name" value="IV_pilin_GFxxxE"/>
    <property type="match status" value="1"/>
</dbReference>
<reference evidence="4" key="1">
    <citation type="journal article" date="2019" name="Int. J. Syst. Evol. Microbiol.">
        <title>The Global Catalogue of Microorganisms (GCM) 10K type strain sequencing project: providing services to taxonomists for standard genome sequencing and annotation.</title>
        <authorList>
            <consortium name="The Broad Institute Genomics Platform"/>
            <consortium name="The Broad Institute Genome Sequencing Center for Infectious Disease"/>
            <person name="Wu L."/>
            <person name="Ma J."/>
        </authorList>
    </citation>
    <scope>NUCLEOTIDE SEQUENCE [LARGE SCALE GENOMIC DNA]</scope>
    <source>
        <strain evidence="4">IBRC-M 10703</strain>
    </source>
</reference>
<keyword evidence="4" id="KW-1185">Reference proteome</keyword>
<accession>A0ABV8GRN5</accession>
<gene>
    <name evidence="3" type="ORF">ACFOUV_01725</name>
</gene>
<dbReference type="Proteomes" id="UP001595772">
    <property type="component" value="Unassembled WGS sequence"/>
</dbReference>
<organism evidence="3 4">
    <name type="scientific">Oceanobacillus longus</name>
    <dbReference type="NCBI Taxonomy" id="930120"/>
    <lineage>
        <taxon>Bacteria</taxon>
        <taxon>Bacillati</taxon>
        <taxon>Bacillota</taxon>
        <taxon>Bacilli</taxon>
        <taxon>Bacillales</taxon>
        <taxon>Bacillaceae</taxon>
        <taxon>Oceanobacillus</taxon>
    </lineage>
</organism>
<protein>
    <submittedName>
        <fullName evidence="3">Type II secretion system protein J</fullName>
    </submittedName>
</protein>
<keyword evidence="2" id="KW-0178">Competence</keyword>
<dbReference type="PROSITE" id="PS00409">
    <property type="entry name" value="PROKAR_NTER_METHYL"/>
    <property type="match status" value="1"/>
</dbReference>